<dbReference type="Proteomes" id="UP000219467">
    <property type="component" value="Unassembled WGS sequence"/>
</dbReference>
<gene>
    <name evidence="3" type="ORF">SAMN05878503_110104</name>
</gene>
<sequence length="131" mass="14381">MVAAGQWVAHNPAGDHPGFHLWRAYVPQRDWASIAVEYAQVMGWTSASLSQEGEAKLAEQVDAQTEQTFWNDVLGLPYEQASKGPDWEKLRDRAEKPDEEAGRPLSRGIVPAQGVILAAGVDILAETICVR</sequence>
<dbReference type="InterPro" id="IPR046454">
    <property type="entry name" value="GpA_endonuclease"/>
</dbReference>
<evidence type="ECO:0000256" key="1">
    <source>
        <dbReference type="SAM" id="MobiDB-lite"/>
    </source>
</evidence>
<name>A0A285CW48_9RHOB</name>
<dbReference type="Pfam" id="PF20454">
    <property type="entry name" value="GpA_nuclease"/>
    <property type="match status" value="1"/>
</dbReference>
<dbReference type="GO" id="GO:0004519">
    <property type="term" value="F:endonuclease activity"/>
    <property type="evidence" value="ECO:0007669"/>
    <property type="project" value="InterPro"/>
</dbReference>
<keyword evidence="4" id="KW-1185">Reference proteome</keyword>
<dbReference type="EMBL" id="OAOQ01000010">
    <property type="protein sequence ID" value="SNX71764.1"/>
    <property type="molecule type" value="Genomic_DNA"/>
</dbReference>
<feature type="domain" description="Terminase large subunit GpA endonuclease" evidence="2">
    <location>
        <begin position="16"/>
        <end position="123"/>
    </location>
</feature>
<feature type="region of interest" description="Disordered" evidence="1">
    <location>
        <begin position="80"/>
        <end position="105"/>
    </location>
</feature>
<organism evidence="3 4">
    <name type="scientific">Cereibacter ovatus</name>
    <dbReference type="NCBI Taxonomy" id="439529"/>
    <lineage>
        <taxon>Bacteria</taxon>
        <taxon>Pseudomonadati</taxon>
        <taxon>Pseudomonadota</taxon>
        <taxon>Alphaproteobacteria</taxon>
        <taxon>Rhodobacterales</taxon>
        <taxon>Paracoccaceae</taxon>
        <taxon>Cereibacter</taxon>
    </lineage>
</organism>
<evidence type="ECO:0000313" key="3">
    <source>
        <dbReference type="EMBL" id="SNX71764.1"/>
    </source>
</evidence>
<reference evidence="4" key="1">
    <citation type="submission" date="2017-08" db="EMBL/GenBank/DDBJ databases">
        <authorList>
            <person name="Varghese N."/>
            <person name="Submissions S."/>
        </authorList>
    </citation>
    <scope>NUCLEOTIDE SEQUENCE [LARGE SCALE GENOMIC DNA]</scope>
    <source>
        <strain evidence="4">JA234</strain>
    </source>
</reference>
<proteinExistence type="predicted"/>
<evidence type="ECO:0000259" key="2">
    <source>
        <dbReference type="Pfam" id="PF20454"/>
    </source>
</evidence>
<protein>
    <submittedName>
        <fullName evidence="3">Phage terminase large subunit GpA</fullName>
    </submittedName>
</protein>
<evidence type="ECO:0000313" key="4">
    <source>
        <dbReference type="Proteomes" id="UP000219467"/>
    </source>
</evidence>
<accession>A0A285CW48</accession>
<dbReference type="AlphaFoldDB" id="A0A285CW48"/>
<feature type="compositionally biased region" description="Basic and acidic residues" evidence="1">
    <location>
        <begin position="85"/>
        <end position="102"/>
    </location>
</feature>